<gene>
    <name evidence="4" type="ORF">COA07_15835</name>
</gene>
<accession>A0A2A4I2G8</accession>
<dbReference type="PIRSF" id="PIRSF015558">
    <property type="entry name" value="Txn_reg_DeoR_prd"/>
    <property type="match status" value="1"/>
</dbReference>
<proteinExistence type="predicted"/>
<evidence type="ECO:0000259" key="1">
    <source>
        <dbReference type="Pfam" id="PF13280"/>
    </source>
</evidence>
<dbReference type="InterPro" id="IPR026881">
    <property type="entry name" value="WYL_dom"/>
</dbReference>
<dbReference type="PROSITE" id="PS52050">
    <property type="entry name" value="WYL"/>
    <property type="match status" value="1"/>
</dbReference>
<dbReference type="RefSeq" id="WP_083821340.1">
    <property type="nucleotide sequence ID" value="NZ_NWVC01000011.1"/>
</dbReference>
<evidence type="ECO:0000259" key="3">
    <source>
        <dbReference type="Pfam" id="PF26109"/>
    </source>
</evidence>
<dbReference type="EMBL" id="NWVC01000011">
    <property type="protein sequence ID" value="PCG13177.1"/>
    <property type="molecule type" value="Genomic_DNA"/>
</dbReference>
<sequence length="307" mass="34824">MEENNPQGRGLRWNIAQRLEFIEFRLVWEGRVNRSDIADRFGVTLQQASADLALYESTAPTNIAYDRNAKTFLAARSFVPHFLREVSDRQLLQLSSIAAGLVEREDTWFGELPPVGVLPVPQRSVSTKVVRSILEAIRNRAAVEIEYQSLKRPDAIRRMVEPHALAHNGIRWHIRAWCPKNNAFRDFVLSRITGTGEFAPRTVDPLFDREWFDEIELLLAPNPALSDGARRSLVKEYGMTRGRLRLVTRVALAFYLIQHLNLDLDLPPERQQLVLLNKEAVDKACKDALAACSSALAGRDAQSRSDE</sequence>
<feature type="domain" description="DNA-binding transcriptional repressor CapW winged helix-turn-helix" evidence="3">
    <location>
        <begin position="15"/>
        <end position="95"/>
    </location>
</feature>
<dbReference type="InterPro" id="IPR059020">
    <property type="entry name" value="CapW_CTD"/>
</dbReference>
<dbReference type="Pfam" id="PF26109">
    <property type="entry name" value="WHD_BrxR"/>
    <property type="match status" value="1"/>
</dbReference>
<dbReference type="AlphaFoldDB" id="A0A2A4I2G8"/>
<keyword evidence="5" id="KW-1185">Reference proteome</keyword>
<dbReference type="PANTHER" id="PTHR34580:SF3">
    <property type="entry name" value="PROTEIN PAFB"/>
    <property type="match status" value="1"/>
</dbReference>
<evidence type="ECO:0000259" key="2">
    <source>
        <dbReference type="Pfam" id="PF26107"/>
    </source>
</evidence>
<dbReference type="InterPro" id="IPR016634">
    <property type="entry name" value="CapW-like"/>
</dbReference>
<name>A0A2A4I2G8_9SPHN</name>
<organism evidence="4 5">
    <name type="scientific">Sphingomonas adhaesiva</name>
    <dbReference type="NCBI Taxonomy" id="28212"/>
    <lineage>
        <taxon>Bacteria</taxon>
        <taxon>Pseudomonadati</taxon>
        <taxon>Pseudomonadota</taxon>
        <taxon>Alphaproteobacteria</taxon>
        <taxon>Sphingomonadales</taxon>
        <taxon>Sphingomonadaceae</taxon>
        <taxon>Sphingomonas</taxon>
    </lineage>
</organism>
<dbReference type="Pfam" id="PF26107">
    <property type="entry name" value="BrxR_CTD"/>
    <property type="match status" value="1"/>
</dbReference>
<dbReference type="Pfam" id="PF13280">
    <property type="entry name" value="WYL"/>
    <property type="match status" value="1"/>
</dbReference>
<evidence type="ECO:0000313" key="5">
    <source>
        <dbReference type="Proteomes" id="UP000218323"/>
    </source>
</evidence>
<dbReference type="PANTHER" id="PTHR34580">
    <property type="match status" value="1"/>
</dbReference>
<evidence type="ECO:0000313" key="4">
    <source>
        <dbReference type="EMBL" id="PCG13177.1"/>
    </source>
</evidence>
<feature type="domain" description="WYL" evidence="1">
    <location>
        <begin position="129"/>
        <end position="193"/>
    </location>
</feature>
<dbReference type="InterPro" id="IPR059019">
    <property type="entry name" value="WHD_CapW"/>
</dbReference>
<reference evidence="4 5" key="1">
    <citation type="submission" date="2017-09" db="EMBL/GenBank/DDBJ databases">
        <title>Sphingomonas adhaesiva DSM 7418, whole genome shotgun sequence.</title>
        <authorList>
            <person name="Feng G."/>
            <person name="Zhu H."/>
        </authorList>
    </citation>
    <scope>NUCLEOTIDE SEQUENCE [LARGE SCALE GENOMIC DNA]</scope>
    <source>
        <strain evidence="4 5">DSM 7418</strain>
    </source>
</reference>
<dbReference type="InterPro" id="IPR051534">
    <property type="entry name" value="CBASS_pafABC_assoc_protein"/>
</dbReference>
<protein>
    <submittedName>
        <fullName evidence="4">WYL domain-containing protein</fullName>
    </submittedName>
</protein>
<comment type="caution">
    <text evidence="4">The sequence shown here is derived from an EMBL/GenBank/DDBJ whole genome shotgun (WGS) entry which is preliminary data.</text>
</comment>
<feature type="domain" description="DNA-binding transcriptional repressor CapW C-terminal dimerisation" evidence="2">
    <location>
        <begin position="215"/>
        <end position="280"/>
    </location>
</feature>
<dbReference type="Proteomes" id="UP000218323">
    <property type="component" value="Unassembled WGS sequence"/>
</dbReference>